<comment type="catalytic activity">
    <reaction evidence="9">
        <text>4-amino-4-deoxychorismate = 4-aminobenzoate + pyruvate + H(+)</text>
        <dbReference type="Rhea" id="RHEA:16201"/>
        <dbReference type="ChEBI" id="CHEBI:15361"/>
        <dbReference type="ChEBI" id="CHEBI:15378"/>
        <dbReference type="ChEBI" id="CHEBI:17836"/>
        <dbReference type="ChEBI" id="CHEBI:58406"/>
        <dbReference type="EC" id="4.1.3.38"/>
    </reaction>
</comment>
<dbReference type="AlphaFoldDB" id="A0A6J7GBE9"/>
<dbReference type="PROSITE" id="PS00770">
    <property type="entry name" value="AA_TRANSFER_CLASS_4"/>
    <property type="match status" value="1"/>
</dbReference>
<dbReference type="InterPro" id="IPR017824">
    <property type="entry name" value="Aminodeoxychorismate_lyase_IV"/>
</dbReference>
<dbReference type="Gene3D" id="3.20.10.10">
    <property type="entry name" value="D-amino Acid Aminotransferase, subunit A, domain 2"/>
    <property type="match status" value="1"/>
</dbReference>
<dbReference type="InterPro" id="IPR036038">
    <property type="entry name" value="Aminotransferase-like"/>
</dbReference>
<sequence length="277" mass="29099">MSLVWMGSYDGGTLMPAEEARVSPFDHGFTVADGVFETLKVVNGRPFALTRHLARLGTSSAGLGLPHPNHGIIREAVDAVLSSSDRVPLARLRITVTGGDGPLGSDRGTAPATVFVAASPISPWPATTTVITVPWPRNERSALAGVKSTSYAENVHALAHAHGLGASEAIFGNTVGQLCEGTGTNIFVVIDGEVITPTLSSGCLPGITRALICEWADVREADLPLEVLSTADEIFLASSTRDVHPVTRVDDRTLPSGRITERVASTFARESTANIDP</sequence>
<dbReference type="EC" id="4.1.3.38" evidence="8"/>
<dbReference type="GO" id="GO:0008652">
    <property type="term" value="P:amino acid biosynthetic process"/>
    <property type="evidence" value="ECO:0007669"/>
    <property type="project" value="UniProtKB-ARBA"/>
</dbReference>
<evidence type="ECO:0000256" key="9">
    <source>
        <dbReference type="ARBA" id="ARBA00049529"/>
    </source>
</evidence>
<name>A0A6J7GBE9_9ZZZZ</name>
<evidence type="ECO:0000256" key="8">
    <source>
        <dbReference type="ARBA" id="ARBA00035676"/>
    </source>
</evidence>
<keyword evidence="5" id="KW-0289">Folate biosynthesis</keyword>
<dbReference type="InterPro" id="IPR001544">
    <property type="entry name" value="Aminotrans_IV"/>
</dbReference>
<evidence type="ECO:0000256" key="7">
    <source>
        <dbReference type="ARBA" id="ARBA00035633"/>
    </source>
</evidence>
<dbReference type="EMBL" id="CAFBMR010000003">
    <property type="protein sequence ID" value="CAB4901880.1"/>
    <property type="molecule type" value="Genomic_DNA"/>
</dbReference>
<dbReference type="SUPFAM" id="SSF56752">
    <property type="entry name" value="D-aminoacid aminotransferase-like PLP-dependent enzymes"/>
    <property type="match status" value="1"/>
</dbReference>
<reference evidence="10" key="1">
    <citation type="submission" date="2020-05" db="EMBL/GenBank/DDBJ databases">
        <authorList>
            <person name="Chiriac C."/>
            <person name="Salcher M."/>
            <person name="Ghai R."/>
            <person name="Kavagutti S V."/>
        </authorList>
    </citation>
    <scope>NUCLEOTIDE SEQUENCE</scope>
</reference>
<protein>
    <recommendedName>
        <fullName evidence="8">aminodeoxychorismate lyase</fullName>
        <ecNumber evidence="8">4.1.3.38</ecNumber>
    </recommendedName>
</protein>
<comment type="pathway">
    <text evidence="7">Cofactor biosynthesis; tetrahydrofolate biosynthesis; 4-aminobenzoate from chorismate: step 2/2.</text>
</comment>
<evidence type="ECO:0000256" key="1">
    <source>
        <dbReference type="ARBA" id="ARBA00001933"/>
    </source>
</evidence>
<dbReference type="GO" id="GO:0005829">
    <property type="term" value="C:cytosol"/>
    <property type="evidence" value="ECO:0007669"/>
    <property type="project" value="TreeGrafter"/>
</dbReference>
<dbReference type="InterPro" id="IPR043131">
    <property type="entry name" value="BCAT-like_N"/>
</dbReference>
<evidence type="ECO:0000313" key="10">
    <source>
        <dbReference type="EMBL" id="CAB4901880.1"/>
    </source>
</evidence>
<dbReference type="GO" id="GO:0046656">
    <property type="term" value="P:folic acid biosynthetic process"/>
    <property type="evidence" value="ECO:0007669"/>
    <property type="project" value="UniProtKB-KW"/>
</dbReference>
<dbReference type="FunFam" id="3.20.10.10:FF:000002">
    <property type="entry name" value="D-alanine aminotransferase"/>
    <property type="match status" value="1"/>
</dbReference>
<dbReference type="CDD" id="cd01559">
    <property type="entry name" value="ADCL_like"/>
    <property type="match status" value="1"/>
</dbReference>
<accession>A0A6J7GBE9</accession>
<evidence type="ECO:0000256" key="5">
    <source>
        <dbReference type="ARBA" id="ARBA00022909"/>
    </source>
</evidence>
<dbReference type="PANTHER" id="PTHR42743:SF11">
    <property type="entry name" value="AMINODEOXYCHORISMATE LYASE"/>
    <property type="match status" value="1"/>
</dbReference>
<comment type="cofactor">
    <cofactor evidence="1">
        <name>pyridoxal 5'-phosphate</name>
        <dbReference type="ChEBI" id="CHEBI:597326"/>
    </cofactor>
</comment>
<organism evidence="10">
    <name type="scientific">freshwater metagenome</name>
    <dbReference type="NCBI Taxonomy" id="449393"/>
    <lineage>
        <taxon>unclassified sequences</taxon>
        <taxon>metagenomes</taxon>
        <taxon>ecological metagenomes</taxon>
    </lineage>
</organism>
<keyword evidence="6" id="KW-0456">Lyase</keyword>
<comment type="subunit">
    <text evidence="3">Homodimer.</text>
</comment>
<dbReference type="GO" id="GO:0030170">
    <property type="term" value="F:pyridoxal phosphate binding"/>
    <property type="evidence" value="ECO:0007669"/>
    <property type="project" value="InterPro"/>
</dbReference>
<evidence type="ECO:0000256" key="3">
    <source>
        <dbReference type="ARBA" id="ARBA00011738"/>
    </source>
</evidence>
<dbReference type="InterPro" id="IPR018300">
    <property type="entry name" value="Aminotrans_IV_CS"/>
</dbReference>
<gene>
    <name evidence="10" type="ORF">UFOPK3610_00175</name>
</gene>
<evidence type="ECO:0000256" key="4">
    <source>
        <dbReference type="ARBA" id="ARBA00022898"/>
    </source>
</evidence>
<dbReference type="Gene3D" id="3.30.470.10">
    <property type="match status" value="1"/>
</dbReference>
<evidence type="ECO:0000256" key="6">
    <source>
        <dbReference type="ARBA" id="ARBA00023239"/>
    </source>
</evidence>
<dbReference type="Pfam" id="PF01063">
    <property type="entry name" value="Aminotran_4"/>
    <property type="match status" value="1"/>
</dbReference>
<dbReference type="InterPro" id="IPR043132">
    <property type="entry name" value="BCAT-like_C"/>
</dbReference>
<keyword evidence="4" id="KW-0663">Pyridoxal phosphate</keyword>
<dbReference type="PANTHER" id="PTHR42743">
    <property type="entry name" value="AMINO-ACID AMINOTRANSFERASE"/>
    <property type="match status" value="1"/>
</dbReference>
<evidence type="ECO:0000256" key="2">
    <source>
        <dbReference type="ARBA" id="ARBA00009320"/>
    </source>
</evidence>
<proteinExistence type="inferred from homology"/>
<dbReference type="GO" id="GO:0008696">
    <property type="term" value="F:4-amino-4-deoxychorismate lyase activity"/>
    <property type="evidence" value="ECO:0007669"/>
    <property type="project" value="UniProtKB-EC"/>
</dbReference>
<comment type="similarity">
    <text evidence="2">Belongs to the class-IV pyridoxal-phosphate-dependent aminotransferase family.</text>
</comment>
<dbReference type="InterPro" id="IPR050571">
    <property type="entry name" value="Class-IV_PLP-Dep_Aminotrnsfr"/>
</dbReference>